<evidence type="ECO:0000256" key="1">
    <source>
        <dbReference type="ARBA" id="ARBA00022801"/>
    </source>
</evidence>
<dbReference type="NCBIfam" id="TIGR02258">
    <property type="entry name" value="2_5_ligase"/>
    <property type="match status" value="1"/>
</dbReference>
<dbReference type="PANTHER" id="PTHR35561">
    <property type="entry name" value="RNA 2',3'-CYCLIC PHOSPHODIESTERASE"/>
    <property type="match status" value="1"/>
</dbReference>
<evidence type="ECO:0000313" key="2">
    <source>
        <dbReference type="EMBL" id="KKO03543.1"/>
    </source>
</evidence>
<accession>A0A0F9VUD0</accession>
<dbReference type="HAMAP" id="MF_01940">
    <property type="entry name" value="RNA_CPDase"/>
    <property type="match status" value="1"/>
</dbReference>
<dbReference type="PANTHER" id="PTHR35561:SF1">
    <property type="entry name" value="RNA 2',3'-CYCLIC PHOSPHODIESTERASE"/>
    <property type="match status" value="1"/>
</dbReference>
<dbReference type="AlphaFoldDB" id="A0A0F9VUD0"/>
<dbReference type="InterPro" id="IPR004175">
    <property type="entry name" value="RNA_CPDase"/>
</dbReference>
<dbReference type="EMBL" id="LAZR01000026">
    <property type="protein sequence ID" value="KKO03543.1"/>
    <property type="molecule type" value="Genomic_DNA"/>
</dbReference>
<proteinExistence type="inferred from homology"/>
<organism evidence="2">
    <name type="scientific">marine sediment metagenome</name>
    <dbReference type="NCBI Taxonomy" id="412755"/>
    <lineage>
        <taxon>unclassified sequences</taxon>
        <taxon>metagenomes</taxon>
        <taxon>ecological metagenomes</taxon>
    </lineage>
</organism>
<dbReference type="SUPFAM" id="SSF55144">
    <property type="entry name" value="LigT-like"/>
    <property type="match status" value="1"/>
</dbReference>
<dbReference type="InterPro" id="IPR009097">
    <property type="entry name" value="Cyclic_Pdiesterase"/>
</dbReference>
<dbReference type="GO" id="GO:0004113">
    <property type="term" value="F:2',3'-cyclic-nucleotide 3'-phosphodiesterase activity"/>
    <property type="evidence" value="ECO:0007669"/>
    <property type="project" value="InterPro"/>
</dbReference>
<evidence type="ECO:0008006" key="3">
    <source>
        <dbReference type="Google" id="ProtNLM"/>
    </source>
</evidence>
<dbReference type="GO" id="GO:0008664">
    <property type="term" value="F:RNA 2',3'-cyclic 3'-phosphodiesterase activity"/>
    <property type="evidence" value="ECO:0007669"/>
    <property type="project" value="InterPro"/>
</dbReference>
<name>A0A0F9VUD0_9ZZZZ</name>
<dbReference type="Pfam" id="PF13563">
    <property type="entry name" value="2_5_RNA_ligase2"/>
    <property type="match status" value="1"/>
</dbReference>
<comment type="caution">
    <text evidence="2">The sequence shown here is derived from an EMBL/GenBank/DDBJ whole genome shotgun (WGS) entry which is preliminary data.</text>
</comment>
<gene>
    <name evidence="2" type="ORF">LCGC14_0094680</name>
</gene>
<protein>
    <recommendedName>
        <fullName evidence="3">Phosphoesterase HXTX domain-containing protein</fullName>
    </recommendedName>
</protein>
<keyword evidence="1" id="KW-0378">Hydrolase</keyword>
<reference evidence="2" key="1">
    <citation type="journal article" date="2015" name="Nature">
        <title>Complex archaea that bridge the gap between prokaryotes and eukaryotes.</title>
        <authorList>
            <person name="Spang A."/>
            <person name="Saw J.H."/>
            <person name="Jorgensen S.L."/>
            <person name="Zaremba-Niedzwiedzka K."/>
            <person name="Martijn J."/>
            <person name="Lind A.E."/>
            <person name="van Eijk R."/>
            <person name="Schleper C."/>
            <person name="Guy L."/>
            <person name="Ettema T.J."/>
        </authorList>
    </citation>
    <scope>NUCLEOTIDE SEQUENCE</scope>
</reference>
<sequence length="188" mass="19885">MAARAFFAVDFSDEVRRALSGAIRALPLAQASAKPVAMENLHVTLHFLGPIDDDRIMAAHEAGAAAAAAIGPFEIDSHGLQCVPSQGRLRMVWAGLADPTGGLADLHRVLGDRLAEADFDVDPRPFRPHVTLVRFRSGRGVDDVRAAVGAEADKGFGTVRAVSLVLYSSELTKAGPIYVPMSTMPLSG</sequence>
<dbReference type="Gene3D" id="3.90.1140.10">
    <property type="entry name" value="Cyclic phosphodiesterase"/>
    <property type="match status" value="1"/>
</dbReference>